<reference evidence="1" key="1">
    <citation type="journal article" date="2014" name="Front. Microbiol.">
        <title>High frequency of phylogenetically diverse reductive dehalogenase-homologous genes in deep subseafloor sedimentary metagenomes.</title>
        <authorList>
            <person name="Kawai M."/>
            <person name="Futagami T."/>
            <person name="Toyoda A."/>
            <person name="Takaki Y."/>
            <person name="Nishi S."/>
            <person name="Hori S."/>
            <person name="Arai W."/>
            <person name="Tsubouchi T."/>
            <person name="Morono Y."/>
            <person name="Uchiyama I."/>
            <person name="Ito T."/>
            <person name="Fujiyama A."/>
            <person name="Inagaki F."/>
            <person name="Takami H."/>
        </authorList>
    </citation>
    <scope>NUCLEOTIDE SEQUENCE</scope>
    <source>
        <strain evidence="1">Expedition CK06-06</strain>
    </source>
</reference>
<name>X0VVL6_9ZZZZ</name>
<gene>
    <name evidence="1" type="ORF">S01H1_52255</name>
</gene>
<accession>X0VVL6</accession>
<sequence length="122" mass="13951">AGYIKVYISLYQAQGSNLAIWQNMLKSLAQYSVTRPVYADEAHIRELVRSKPDPDKQAYAVVAIKEDDIMHLTKPAVDQFGHELLTLKEGAVQLDNIIEFVHANQKHYLFRNNILILKDTVK</sequence>
<dbReference type="InterPro" id="IPR013365">
    <property type="entry name" value="Dot_Icm_IcmQ"/>
</dbReference>
<comment type="caution">
    <text evidence="1">The sequence shown here is derived from an EMBL/GenBank/DDBJ whole genome shotgun (WGS) entry which is preliminary data.</text>
</comment>
<dbReference type="Gene3D" id="3.20.170.50">
    <property type="entry name" value="Dot/Icm secretion system IcmQ, C-terminal domain"/>
    <property type="match status" value="1"/>
</dbReference>
<evidence type="ECO:0000313" key="1">
    <source>
        <dbReference type="EMBL" id="GAG15177.1"/>
    </source>
</evidence>
<organism evidence="1">
    <name type="scientific">marine sediment metagenome</name>
    <dbReference type="NCBI Taxonomy" id="412755"/>
    <lineage>
        <taxon>unclassified sequences</taxon>
        <taxon>metagenomes</taxon>
        <taxon>ecological metagenomes</taxon>
    </lineage>
</organism>
<dbReference type="Pfam" id="PF09475">
    <property type="entry name" value="Dot_icm_IcmQ"/>
    <property type="match status" value="1"/>
</dbReference>
<dbReference type="InterPro" id="IPR043089">
    <property type="entry name" value="Dot_Icm_IcmQ_C"/>
</dbReference>
<dbReference type="EMBL" id="BARS01033772">
    <property type="protein sequence ID" value="GAG15177.1"/>
    <property type="molecule type" value="Genomic_DNA"/>
</dbReference>
<dbReference type="NCBIfam" id="TIGR02527">
    <property type="entry name" value="dot_icm_IcmQ"/>
    <property type="match status" value="1"/>
</dbReference>
<proteinExistence type="predicted"/>
<protein>
    <submittedName>
        <fullName evidence="1">Uncharacterized protein</fullName>
    </submittedName>
</protein>
<dbReference type="AlphaFoldDB" id="X0VVL6"/>
<feature type="non-terminal residue" evidence="1">
    <location>
        <position position="1"/>
    </location>
</feature>